<accession>A0A2H1WGR7</accession>
<name>A0A2H1WGR7_SPOFR</name>
<protein>
    <submittedName>
        <fullName evidence="1">SFRICE_039764</fullName>
    </submittedName>
</protein>
<dbReference type="AlphaFoldDB" id="A0A2H1WGR7"/>
<sequence>MSRITKPKFKRDFDQVRFCHIMSKAKAMARDVGNIEDKPELYIKKLDEILTLCEPVERLYIILRMKQEMFKSGIISYNHNDAVAVKLNEIVTRKLRSSLDTDSDKTDSALVQKYSIQL</sequence>
<dbReference type="EMBL" id="ODYU01008558">
    <property type="protein sequence ID" value="SOQ52263.1"/>
    <property type="molecule type" value="Genomic_DNA"/>
</dbReference>
<organism evidence="1">
    <name type="scientific">Spodoptera frugiperda</name>
    <name type="common">Fall armyworm</name>
    <dbReference type="NCBI Taxonomy" id="7108"/>
    <lineage>
        <taxon>Eukaryota</taxon>
        <taxon>Metazoa</taxon>
        <taxon>Ecdysozoa</taxon>
        <taxon>Arthropoda</taxon>
        <taxon>Hexapoda</taxon>
        <taxon>Insecta</taxon>
        <taxon>Pterygota</taxon>
        <taxon>Neoptera</taxon>
        <taxon>Endopterygota</taxon>
        <taxon>Lepidoptera</taxon>
        <taxon>Glossata</taxon>
        <taxon>Ditrysia</taxon>
        <taxon>Noctuoidea</taxon>
        <taxon>Noctuidae</taxon>
        <taxon>Amphipyrinae</taxon>
        <taxon>Spodoptera</taxon>
    </lineage>
</organism>
<proteinExistence type="predicted"/>
<evidence type="ECO:0000313" key="1">
    <source>
        <dbReference type="EMBL" id="SOQ52263.1"/>
    </source>
</evidence>
<reference evidence="1" key="1">
    <citation type="submission" date="2016-07" db="EMBL/GenBank/DDBJ databases">
        <authorList>
            <person name="Bretaudeau A."/>
        </authorList>
    </citation>
    <scope>NUCLEOTIDE SEQUENCE</scope>
    <source>
        <strain evidence="1">Rice</strain>
        <tissue evidence="1">Whole body</tissue>
    </source>
</reference>
<gene>
    <name evidence="1" type="ORF">SFRICE_039764</name>
</gene>